<feature type="transmembrane region" description="Helical" evidence="10">
    <location>
        <begin position="206"/>
        <end position="229"/>
    </location>
</feature>
<dbReference type="Pfam" id="PF13853">
    <property type="entry name" value="7tm_4"/>
    <property type="match status" value="1"/>
</dbReference>
<name>A0A8C5L2T3_JACJA</name>
<evidence type="ECO:0000256" key="6">
    <source>
        <dbReference type="ARBA" id="ARBA00023040"/>
    </source>
</evidence>
<keyword evidence="3 10" id="KW-0812">Transmembrane</keyword>
<dbReference type="GO" id="GO:0004930">
    <property type="term" value="F:G protein-coupled receptor activity"/>
    <property type="evidence" value="ECO:0007669"/>
    <property type="project" value="UniProtKB-KW"/>
</dbReference>
<keyword evidence="12" id="KW-1185">Reference proteome</keyword>
<dbReference type="AlphaFoldDB" id="A0A8C5L2T3"/>
<evidence type="ECO:0000313" key="11">
    <source>
        <dbReference type="Ensembl" id="ENSJJAP00000017306.1"/>
    </source>
</evidence>
<dbReference type="SUPFAM" id="SSF81321">
    <property type="entry name" value="Family A G protein-coupled receptor-like"/>
    <property type="match status" value="1"/>
</dbReference>
<organism evidence="11 12">
    <name type="scientific">Jaculus jaculus</name>
    <name type="common">Lesser Egyptian jerboa</name>
    <dbReference type="NCBI Taxonomy" id="51337"/>
    <lineage>
        <taxon>Eukaryota</taxon>
        <taxon>Metazoa</taxon>
        <taxon>Chordata</taxon>
        <taxon>Craniata</taxon>
        <taxon>Vertebrata</taxon>
        <taxon>Euteleostomi</taxon>
        <taxon>Mammalia</taxon>
        <taxon>Eutheria</taxon>
        <taxon>Euarchontoglires</taxon>
        <taxon>Glires</taxon>
        <taxon>Rodentia</taxon>
        <taxon>Myomorpha</taxon>
        <taxon>Dipodoidea</taxon>
        <taxon>Dipodidae</taxon>
        <taxon>Dipodinae</taxon>
        <taxon>Jaculus</taxon>
    </lineage>
</organism>
<keyword evidence="6" id="KW-0297">G-protein coupled receptor</keyword>
<evidence type="ECO:0000256" key="2">
    <source>
        <dbReference type="ARBA" id="ARBA00022606"/>
    </source>
</evidence>
<proteinExistence type="predicted"/>
<dbReference type="Ensembl" id="ENSJJAT00000023824.1">
    <property type="protein sequence ID" value="ENSJJAP00000017306.1"/>
    <property type="gene ID" value="ENSJJAG00000018902.1"/>
</dbReference>
<evidence type="ECO:0000256" key="9">
    <source>
        <dbReference type="ARBA" id="ARBA00023224"/>
    </source>
</evidence>
<dbReference type="InterPro" id="IPR000725">
    <property type="entry name" value="Olfact_rcpt"/>
</dbReference>
<dbReference type="GO" id="GO:0005886">
    <property type="term" value="C:plasma membrane"/>
    <property type="evidence" value="ECO:0007669"/>
    <property type="project" value="TreeGrafter"/>
</dbReference>
<feature type="transmembrane region" description="Helical" evidence="10">
    <location>
        <begin position="42"/>
        <end position="66"/>
    </location>
</feature>
<evidence type="ECO:0000313" key="12">
    <source>
        <dbReference type="Proteomes" id="UP000694385"/>
    </source>
</evidence>
<evidence type="ECO:0000256" key="3">
    <source>
        <dbReference type="ARBA" id="ARBA00022692"/>
    </source>
</evidence>
<keyword evidence="8" id="KW-0675">Receptor</keyword>
<dbReference type="PANTHER" id="PTHR26450">
    <property type="entry name" value="OLFACTORY RECEPTOR 56B1-RELATED"/>
    <property type="match status" value="1"/>
</dbReference>
<dbReference type="GeneTree" id="ENSGT01150000286940"/>
<evidence type="ECO:0000256" key="4">
    <source>
        <dbReference type="ARBA" id="ARBA00022725"/>
    </source>
</evidence>
<evidence type="ECO:0000256" key="8">
    <source>
        <dbReference type="ARBA" id="ARBA00023170"/>
    </source>
</evidence>
<evidence type="ECO:0000256" key="10">
    <source>
        <dbReference type="SAM" id="Phobius"/>
    </source>
</evidence>
<reference evidence="11" key="1">
    <citation type="submission" date="2025-08" db="UniProtKB">
        <authorList>
            <consortium name="Ensembl"/>
        </authorList>
    </citation>
    <scope>IDENTIFICATION</scope>
</reference>
<keyword evidence="9" id="KW-0807">Transducer</keyword>
<dbReference type="OMA" id="RTIPHHV"/>
<sequence length="245" mass="27566">MHKANSSSLTPRYFTSMGFLGNCRLLYLLSHEEALYQPLDHFLAMLLAMDISGCSAIVCSMLRIFWLTLKEIDFNAGLIQTLASTQLMALDRRVVISLRLPRLLPYCRGNLILHTYCDDMSMAKLSCGNMKINAAYGLVATVLIGGGFAISCFSMSYAIIIHAAMKLSRAEAQRKAFTTVITYGPAFCDSCIRHFGEHTIPHHVHIYFLFVSNTFLLLPLTLNPIIYGVKAKQIMIKLFFRHKDI</sequence>
<protein>
    <recommendedName>
        <fullName evidence="13">Olfactory receptor family 52</fullName>
    </recommendedName>
</protein>
<feature type="transmembrane region" description="Helical" evidence="10">
    <location>
        <begin position="134"/>
        <end position="160"/>
    </location>
</feature>
<keyword evidence="2" id="KW-0716">Sensory transduction</keyword>
<keyword evidence="4" id="KW-0552">Olfaction</keyword>
<evidence type="ECO:0008006" key="13">
    <source>
        <dbReference type="Google" id="ProtNLM"/>
    </source>
</evidence>
<evidence type="ECO:0000256" key="1">
    <source>
        <dbReference type="ARBA" id="ARBA00004141"/>
    </source>
</evidence>
<reference evidence="11" key="2">
    <citation type="submission" date="2025-09" db="UniProtKB">
        <authorList>
            <consortium name="Ensembl"/>
        </authorList>
    </citation>
    <scope>IDENTIFICATION</scope>
</reference>
<evidence type="ECO:0000256" key="7">
    <source>
        <dbReference type="ARBA" id="ARBA00023136"/>
    </source>
</evidence>
<evidence type="ECO:0000256" key="5">
    <source>
        <dbReference type="ARBA" id="ARBA00022989"/>
    </source>
</evidence>
<keyword evidence="5 10" id="KW-1133">Transmembrane helix</keyword>
<dbReference type="Gene3D" id="1.20.1070.10">
    <property type="entry name" value="Rhodopsin 7-helix transmembrane proteins"/>
    <property type="match status" value="1"/>
</dbReference>
<keyword evidence="7 10" id="KW-0472">Membrane</keyword>
<comment type="subcellular location">
    <subcellularLocation>
        <location evidence="1">Membrane</location>
        <topology evidence="1">Multi-pass membrane protein</topology>
    </subcellularLocation>
</comment>
<dbReference type="GO" id="GO:0004984">
    <property type="term" value="F:olfactory receptor activity"/>
    <property type="evidence" value="ECO:0007669"/>
    <property type="project" value="InterPro"/>
</dbReference>
<accession>A0A8C5L2T3</accession>
<dbReference type="Proteomes" id="UP000694385">
    <property type="component" value="Unassembled WGS sequence"/>
</dbReference>
<dbReference type="PANTHER" id="PTHR26450:SF51">
    <property type="entry name" value="OLFACTORY RECEPTOR"/>
    <property type="match status" value="1"/>
</dbReference>
<dbReference type="InterPro" id="IPR050402">
    <property type="entry name" value="OR51/52/56-like"/>
</dbReference>